<dbReference type="EMBL" id="HBUF01069967">
    <property type="protein sequence ID" value="CAG6629180.1"/>
    <property type="molecule type" value="Transcribed_RNA"/>
</dbReference>
<dbReference type="GO" id="GO:0045202">
    <property type="term" value="C:synapse"/>
    <property type="evidence" value="ECO:0007669"/>
    <property type="project" value="GOC"/>
</dbReference>
<dbReference type="PROSITE" id="PS00237">
    <property type="entry name" value="G_PROTEIN_RECEP_F1_1"/>
    <property type="match status" value="1"/>
</dbReference>
<feature type="transmembrane region" description="Helical" evidence="13">
    <location>
        <begin position="387"/>
        <end position="408"/>
    </location>
</feature>
<evidence type="ECO:0000256" key="3">
    <source>
        <dbReference type="ARBA" id="ARBA00022475"/>
    </source>
</evidence>
<dbReference type="InterPro" id="IPR000276">
    <property type="entry name" value="GPCR_Rhodpsn"/>
</dbReference>
<evidence type="ECO:0000313" key="15">
    <source>
        <dbReference type="EMBL" id="CAG6678671.1"/>
    </source>
</evidence>
<dbReference type="GO" id="GO:0043410">
    <property type="term" value="P:positive regulation of MAPK cascade"/>
    <property type="evidence" value="ECO:0007669"/>
    <property type="project" value="TreeGrafter"/>
</dbReference>
<dbReference type="PRINTS" id="PR00237">
    <property type="entry name" value="GPCRRHODOPSN"/>
</dbReference>
<dbReference type="SUPFAM" id="SSF81321">
    <property type="entry name" value="Family A G protein-coupled receptor-like"/>
    <property type="match status" value="1"/>
</dbReference>
<dbReference type="InterPro" id="IPR000995">
    <property type="entry name" value="Musac_Ach_rcpt"/>
</dbReference>
<evidence type="ECO:0000256" key="10">
    <source>
        <dbReference type="ARBA" id="ARBA00023224"/>
    </source>
</evidence>
<feature type="transmembrane region" description="Helical" evidence="13">
    <location>
        <begin position="428"/>
        <end position="447"/>
    </location>
</feature>
<keyword evidence="6 11" id="KW-0297">G-protein coupled receptor</keyword>
<evidence type="ECO:0000256" key="12">
    <source>
        <dbReference type="SAM" id="MobiDB-lite"/>
    </source>
</evidence>
<dbReference type="EMBL" id="HBUF01069968">
    <property type="protein sequence ID" value="CAG6629181.1"/>
    <property type="molecule type" value="Transcribed_RNA"/>
</dbReference>
<evidence type="ECO:0000256" key="13">
    <source>
        <dbReference type="SAM" id="Phobius"/>
    </source>
</evidence>
<evidence type="ECO:0000256" key="11">
    <source>
        <dbReference type="RuleBase" id="RU000688"/>
    </source>
</evidence>
<dbReference type="AlphaFoldDB" id="A0A8D8T4E2"/>
<feature type="transmembrane region" description="Helical" evidence="13">
    <location>
        <begin position="158"/>
        <end position="181"/>
    </location>
</feature>
<dbReference type="Pfam" id="PF00001">
    <property type="entry name" value="7tm_1"/>
    <property type="match status" value="1"/>
</dbReference>
<dbReference type="EMBL" id="HBUF01246626">
    <property type="protein sequence ID" value="CAG6678671.1"/>
    <property type="molecule type" value="Transcribed_RNA"/>
</dbReference>
<feature type="transmembrane region" description="Helical" evidence="13">
    <location>
        <begin position="201"/>
        <end position="222"/>
    </location>
</feature>
<evidence type="ECO:0000256" key="1">
    <source>
        <dbReference type="ARBA" id="ARBA00004651"/>
    </source>
</evidence>
<dbReference type="EMBL" id="HBUF01069969">
    <property type="protein sequence ID" value="CAG6629182.1"/>
    <property type="molecule type" value="Transcribed_RNA"/>
</dbReference>
<dbReference type="SMART" id="SM01381">
    <property type="entry name" value="7TM_GPCR_Srsx"/>
    <property type="match status" value="1"/>
</dbReference>
<dbReference type="EMBL" id="HBUF01246625">
    <property type="protein sequence ID" value="CAG6678670.1"/>
    <property type="molecule type" value="Transcribed_RNA"/>
</dbReference>
<dbReference type="PANTHER" id="PTHR24248:SF199">
    <property type="entry name" value="IP13425P-RELATED"/>
    <property type="match status" value="1"/>
</dbReference>
<dbReference type="CDD" id="cd15329">
    <property type="entry name" value="7tmA_5-HT7"/>
    <property type="match status" value="1"/>
</dbReference>
<evidence type="ECO:0000256" key="7">
    <source>
        <dbReference type="ARBA" id="ARBA00023136"/>
    </source>
</evidence>
<sequence length="539" mass="60641">MDSLTPVNITRYSFSNDTTPLFYNHTRFGLLSHSPYSPLQALLIGLVLFTIIIVTIVGNILVCIAVCIVRKLRRPCNYLLVSLAVSDLCVAILVMPMALLYEVMGKWNFGFMMCNLWVSFDVLSCTASILNLCMISVDRYYAITKPLEYGVKRTPKRMMLCVIFVWLGAACISLPPLIVLGNDYREDNGVSFCSVCQNYGYQIYATLGSFYIPLTVMITVYYKIFCAARKIVAEERRAQSHIIMEHCYLQIHNNSSPATNSNRGNNTHRTSTTSTNTTCSGGATSQIVNTDPSAKPEYAIPTIPSTVPPSSFSGGGFSKRLFKCFPSRKSNESQCPMLASKPAVNNNNGPSNVQYTLETKLRKKMQTNNLHQHTKKLRFQLAKERKASTTLGIIMSAFTICWLPFFVLALIRPFLSAPEVIPHSISSFFLWLGYANSLLNPVIYATLNRDFRKPFQQILYFKCSSLNHMMREEFYHSQYGDPTHEIRSDHEFDPSDLEHHFSDQDQVNNNQVSQVGVGAVNGNSTSLTGLDMDNRESFL</sequence>
<keyword evidence="9 11" id="KW-0675">Receptor</keyword>
<evidence type="ECO:0000256" key="6">
    <source>
        <dbReference type="ARBA" id="ARBA00023040"/>
    </source>
</evidence>
<dbReference type="GO" id="GO:0005886">
    <property type="term" value="C:plasma membrane"/>
    <property type="evidence" value="ECO:0007669"/>
    <property type="project" value="UniProtKB-SubCell"/>
</dbReference>
<dbReference type="GO" id="GO:0004993">
    <property type="term" value="F:G protein-coupled serotonin receptor activity"/>
    <property type="evidence" value="ECO:0007669"/>
    <property type="project" value="UniProtKB-ARBA"/>
</dbReference>
<comment type="similarity">
    <text evidence="2 11">Belongs to the G-protein coupled receptor 1 family.</text>
</comment>
<accession>A0A8D8T4E2</accession>
<evidence type="ECO:0000259" key="14">
    <source>
        <dbReference type="PROSITE" id="PS50262"/>
    </source>
</evidence>
<feature type="transmembrane region" description="Helical" evidence="13">
    <location>
        <begin position="116"/>
        <end position="137"/>
    </location>
</feature>
<keyword evidence="5 13" id="KW-1133">Transmembrane helix</keyword>
<evidence type="ECO:0000256" key="4">
    <source>
        <dbReference type="ARBA" id="ARBA00022692"/>
    </source>
</evidence>
<evidence type="ECO:0000256" key="8">
    <source>
        <dbReference type="ARBA" id="ARBA00023157"/>
    </source>
</evidence>
<dbReference type="GO" id="GO:0071880">
    <property type="term" value="P:adenylate cyclase-activating adrenergic receptor signaling pathway"/>
    <property type="evidence" value="ECO:0007669"/>
    <property type="project" value="TreeGrafter"/>
</dbReference>
<feature type="region of interest" description="Disordered" evidence="12">
    <location>
        <begin position="255"/>
        <end position="286"/>
    </location>
</feature>
<dbReference type="EMBL" id="HBUF01069970">
    <property type="protein sequence ID" value="CAG6629183.1"/>
    <property type="molecule type" value="Transcribed_RNA"/>
</dbReference>
<dbReference type="Gene3D" id="1.20.1070.10">
    <property type="entry name" value="Rhodopsin 7-helix transmembrane proteins"/>
    <property type="match status" value="2"/>
</dbReference>
<keyword evidence="8" id="KW-1015">Disulfide bond</keyword>
<comment type="subcellular location">
    <subcellularLocation>
        <location evidence="1">Cell membrane</location>
        <topology evidence="1">Multi-pass membrane protein</topology>
    </subcellularLocation>
</comment>
<name>A0A8D8T4E2_9HEMI</name>
<dbReference type="EMBL" id="HBUF01246627">
    <property type="protein sequence ID" value="CAG6678672.1"/>
    <property type="molecule type" value="Transcribed_RNA"/>
</dbReference>
<keyword evidence="3" id="KW-1003">Cell membrane</keyword>
<feature type="transmembrane region" description="Helical" evidence="13">
    <location>
        <begin position="41"/>
        <end position="66"/>
    </location>
</feature>
<dbReference type="PRINTS" id="PR00243">
    <property type="entry name" value="MUSCARINICR"/>
</dbReference>
<feature type="domain" description="G-protein coupled receptors family 1 profile" evidence="14">
    <location>
        <begin position="58"/>
        <end position="444"/>
    </location>
</feature>
<reference evidence="15" key="1">
    <citation type="submission" date="2021-05" db="EMBL/GenBank/DDBJ databases">
        <authorList>
            <person name="Alioto T."/>
            <person name="Alioto T."/>
            <person name="Gomez Garrido J."/>
        </authorList>
    </citation>
    <scope>NUCLEOTIDE SEQUENCE</scope>
</reference>
<organism evidence="15">
    <name type="scientific">Cacopsylla melanoneura</name>
    <dbReference type="NCBI Taxonomy" id="428564"/>
    <lineage>
        <taxon>Eukaryota</taxon>
        <taxon>Metazoa</taxon>
        <taxon>Ecdysozoa</taxon>
        <taxon>Arthropoda</taxon>
        <taxon>Hexapoda</taxon>
        <taxon>Insecta</taxon>
        <taxon>Pterygota</taxon>
        <taxon>Neoptera</taxon>
        <taxon>Paraneoptera</taxon>
        <taxon>Hemiptera</taxon>
        <taxon>Sternorrhyncha</taxon>
        <taxon>Psylloidea</taxon>
        <taxon>Psyllidae</taxon>
        <taxon>Psyllinae</taxon>
        <taxon>Cacopsylla</taxon>
    </lineage>
</organism>
<evidence type="ECO:0000256" key="5">
    <source>
        <dbReference type="ARBA" id="ARBA00022989"/>
    </source>
</evidence>
<dbReference type="GO" id="GO:0016907">
    <property type="term" value="F:G protein-coupled acetylcholine receptor activity"/>
    <property type="evidence" value="ECO:0007669"/>
    <property type="project" value="InterPro"/>
</dbReference>
<keyword evidence="4 11" id="KW-0812">Transmembrane</keyword>
<keyword evidence="10 11" id="KW-0807">Transducer</keyword>
<dbReference type="PANTHER" id="PTHR24248">
    <property type="entry name" value="ADRENERGIC RECEPTOR-RELATED G-PROTEIN COUPLED RECEPTOR"/>
    <property type="match status" value="1"/>
</dbReference>
<dbReference type="PROSITE" id="PS50262">
    <property type="entry name" value="G_PROTEIN_RECEP_F1_2"/>
    <property type="match status" value="1"/>
</dbReference>
<evidence type="ECO:0000256" key="9">
    <source>
        <dbReference type="ARBA" id="ARBA00023170"/>
    </source>
</evidence>
<feature type="compositionally biased region" description="Low complexity" evidence="12">
    <location>
        <begin position="259"/>
        <end position="285"/>
    </location>
</feature>
<evidence type="ECO:0000256" key="2">
    <source>
        <dbReference type="ARBA" id="ARBA00010663"/>
    </source>
</evidence>
<feature type="transmembrane region" description="Helical" evidence="13">
    <location>
        <begin position="78"/>
        <end position="101"/>
    </location>
</feature>
<dbReference type="InterPro" id="IPR017452">
    <property type="entry name" value="GPCR_Rhodpsn_7TM"/>
</dbReference>
<keyword evidence="7 13" id="KW-0472">Membrane</keyword>
<proteinExistence type="inferred from homology"/>
<protein>
    <submittedName>
        <fullName evidence="15">5-hydroxytryptamine receptor 1</fullName>
    </submittedName>
</protein>